<dbReference type="OrthoDB" id="10466191at2759"/>
<name>A0A517L4N9_9PEZI</name>
<dbReference type="EMBL" id="CP042189">
    <property type="protein sequence ID" value="QDS70610.1"/>
    <property type="molecule type" value="Genomic_DNA"/>
</dbReference>
<sequence length="226" mass="25491">MSKLSKLWKRLSFMPLCQDKMSKEQHSTNKIDDEAPKVALRLPSIILVPESIGTESEPVPPASLPRHMVKREASVACQNRPGGEELQCPPELASLPVAQFPEEPSPRALLLEIKADLTSISDKIDGLAYESTRARIDLGIVKMEALEMMLQRSDEEIRVFRTVSVAKMVDEIEGRMTTQIEHMERRLSRRFMRTTAHAVVEEEIQVPVSERLDTAVQCSMSHTCLQ</sequence>
<evidence type="ECO:0000313" key="2">
    <source>
        <dbReference type="Proteomes" id="UP000316270"/>
    </source>
</evidence>
<keyword evidence="2" id="KW-1185">Reference proteome</keyword>
<proteinExistence type="predicted"/>
<dbReference type="AlphaFoldDB" id="A0A517L4N9"/>
<organism evidence="1 2">
    <name type="scientific">Venturia effusa</name>
    <dbReference type="NCBI Taxonomy" id="50376"/>
    <lineage>
        <taxon>Eukaryota</taxon>
        <taxon>Fungi</taxon>
        <taxon>Dikarya</taxon>
        <taxon>Ascomycota</taxon>
        <taxon>Pezizomycotina</taxon>
        <taxon>Dothideomycetes</taxon>
        <taxon>Pleosporomycetidae</taxon>
        <taxon>Venturiales</taxon>
        <taxon>Venturiaceae</taxon>
        <taxon>Venturia</taxon>
    </lineage>
</organism>
<accession>A0A517L4N9</accession>
<evidence type="ECO:0000313" key="1">
    <source>
        <dbReference type="EMBL" id="QDS70610.1"/>
    </source>
</evidence>
<dbReference type="Proteomes" id="UP000316270">
    <property type="component" value="Chromosome 5"/>
</dbReference>
<gene>
    <name evidence="1" type="ORF">FKW77_000408</name>
</gene>
<reference evidence="1 2" key="1">
    <citation type="submission" date="2019-07" db="EMBL/GenBank/DDBJ databases">
        <title>Finished genome of Venturia effusa.</title>
        <authorList>
            <person name="Young C.A."/>
            <person name="Cox M.P."/>
            <person name="Ganley A.R.D."/>
            <person name="David W.J."/>
        </authorList>
    </citation>
    <scope>NUCLEOTIDE SEQUENCE [LARGE SCALE GENOMIC DNA]</scope>
    <source>
        <strain evidence="2">albino</strain>
    </source>
</reference>
<protein>
    <submittedName>
        <fullName evidence="1">Uncharacterized protein</fullName>
    </submittedName>
</protein>